<evidence type="ECO:0000313" key="10">
    <source>
        <dbReference type="Proteomes" id="UP001281761"/>
    </source>
</evidence>
<feature type="region of interest" description="Disordered" evidence="8">
    <location>
        <begin position="208"/>
        <end position="248"/>
    </location>
</feature>
<comment type="caution">
    <text evidence="9">The sequence shown here is derived from an EMBL/GenBank/DDBJ whole genome shotgun (WGS) entry which is preliminary data.</text>
</comment>
<proteinExistence type="inferred from homology"/>
<feature type="compositionally biased region" description="Basic and acidic residues" evidence="8">
    <location>
        <begin position="370"/>
        <end position="384"/>
    </location>
</feature>
<dbReference type="Pfam" id="PF04006">
    <property type="entry name" value="Mpp10"/>
    <property type="match status" value="1"/>
</dbReference>
<keyword evidence="5 9" id="KW-0687">Ribonucleoprotein</keyword>
<feature type="region of interest" description="Disordered" evidence="8">
    <location>
        <begin position="346"/>
        <end position="384"/>
    </location>
</feature>
<evidence type="ECO:0000256" key="1">
    <source>
        <dbReference type="ARBA" id="ARBA00004604"/>
    </source>
</evidence>
<keyword evidence="2" id="KW-0690">Ribosome biogenesis</keyword>
<dbReference type="GO" id="GO:1990904">
    <property type="term" value="C:ribonucleoprotein complex"/>
    <property type="evidence" value="ECO:0007669"/>
    <property type="project" value="UniProtKB-KW"/>
</dbReference>
<evidence type="ECO:0000313" key="9">
    <source>
        <dbReference type="EMBL" id="KAK2951844.1"/>
    </source>
</evidence>
<evidence type="ECO:0000256" key="2">
    <source>
        <dbReference type="ARBA" id="ARBA00022517"/>
    </source>
</evidence>
<comment type="subcellular location">
    <subcellularLocation>
        <location evidence="1">Nucleus</location>
        <location evidence="1">Nucleolus</location>
    </subcellularLocation>
</comment>
<dbReference type="PANTHER" id="PTHR17039:SF0">
    <property type="entry name" value="U3 SMALL NUCLEOLAR RIBONUCLEOPROTEIN PROTEIN MPP10"/>
    <property type="match status" value="1"/>
</dbReference>
<protein>
    <submittedName>
        <fullName evidence="9">U3 small nucleolar ribonucleoprotein</fullName>
    </submittedName>
</protein>
<keyword evidence="3" id="KW-0698">rRNA processing</keyword>
<dbReference type="EMBL" id="JARBJD010000112">
    <property type="protein sequence ID" value="KAK2951844.1"/>
    <property type="molecule type" value="Genomic_DNA"/>
</dbReference>
<dbReference type="PANTHER" id="PTHR17039">
    <property type="entry name" value="U3 SMALL NUCLEOLAR RIBONUCLEOPROTEIN PROTEIN MPP10"/>
    <property type="match status" value="1"/>
</dbReference>
<keyword evidence="10" id="KW-1185">Reference proteome</keyword>
<reference evidence="9 10" key="1">
    <citation type="journal article" date="2022" name="bioRxiv">
        <title>Genomics of Preaxostyla Flagellates Illuminates Evolutionary Transitions and the Path Towards Mitochondrial Loss.</title>
        <authorList>
            <person name="Novak L.V.F."/>
            <person name="Treitli S.C."/>
            <person name="Pyrih J."/>
            <person name="Halakuc P."/>
            <person name="Pipaliya S.V."/>
            <person name="Vacek V."/>
            <person name="Brzon O."/>
            <person name="Soukal P."/>
            <person name="Eme L."/>
            <person name="Dacks J.B."/>
            <person name="Karnkowska A."/>
            <person name="Elias M."/>
            <person name="Hampl V."/>
        </authorList>
    </citation>
    <scope>NUCLEOTIDE SEQUENCE [LARGE SCALE GENOMIC DNA]</scope>
    <source>
        <strain evidence="9">NAU3</strain>
        <tissue evidence="9">Gut</tissue>
    </source>
</reference>
<feature type="compositionally biased region" description="Basic and acidic residues" evidence="8">
    <location>
        <begin position="218"/>
        <end position="248"/>
    </location>
</feature>
<evidence type="ECO:0000256" key="5">
    <source>
        <dbReference type="ARBA" id="ARBA00023274"/>
    </source>
</evidence>
<dbReference type="Proteomes" id="UP001281761">
    <property type="component" value="Unassembled WGS sequence"/>
</dbReference>
<evidence type="ECO:0000256" key="8">
    <source>
        <dbReference type="SAM" id="MobiDB-lite"/>
    </source>
</evidence>
<evidence type="ECO:0000256" key="6">
    <source>
        <dbReference type="ARBA" id="ARBA00029455"/>
    </source>
</evidence>
<organism evidence="9 10">
    <name type="scientific">Blattamonas nauphoetae</name>
    <dbReference type="NCBI Taxonomy" id="2049346"/>
    <lineage>
        <taxon>Eukaryota</taxon>
        <taxon>Metamonada</taxon>
        <taxon>Preaxostyla</taxon>
        <taxon>Oxymonadida</taxon>
        <taxon>Blattamonas</taxon>
    </lineage>
</organism>
<comment type="similarity">
    <text evidence="6">Belongs to the MPP10 family.</text>
</comment>
<keyword evidence="4" id="KW-0539">Nucleus</keyword>
<sequence length="384" mass="43901">MATALSSFAQRQESQRQKIEQIEQQLVQPKSWHLTGEVVASHRPKDSALDEFIEFQTASVVPPTVTEEYTMSIEELIKIRISENLYDNPVRRALPVSSLPKKLPMVSAQKSELGLGELYSKNYEEEVLGVKEEDPISIEQRELIGLYQRISSVFDSLSNQSGTPRIIIENTHQTQKESTQKAKQLAESDSLPATVSITDRLVPEAVQDRLSTLSDETTDAKSARQRKKEQFGQRSAKKEYDRVQKVSREREEGMRVISLRGDTVDEADVNKETLEKLQRERMRGKNEKEQIESAMGELKRKNFSNVTITTPIGKPKQKLSLHAQQKQNERKVWNAKQSGNFFKFMEEKTQEDLAQAQKPSQPQKMKRLRPAGDSKMVEAKKMKL</sequence>
<keyword evidence="7" id="KW-0175">Coiled coil</keyword>
<accession>A0ABQ9XJD5</accession>
<feature type="coiled-coil region" evidence="7">
    <location>
        <begin position="267"/>
        <end position="301"/>
    </location>
</feature>
<evidence type="ECO:0000256" key="7">
    <source>
        <dbReference type="SAM" id="Coils"/>
    </source>
</evidence>
<name>A0ABQ9XJD5_9EUKA</name>
<gene>
    <name evidence="9" type="ORF">BLNAU_13214</name>
</gene>
<evidence type="ECO:0000256" key="4">
    <source>
        <dbReference type="ARBA" id="ARBA00023242"/>
    </source>
</evidence>
<dbReference type="InterPro" id="IPR012173">
    <property type="entry name" value="Mpp10"/>
</dbReference>
<evidence type="ECO:0000256" key="3">
    <source>
        <dbReference type="ARBA" id="ARBA00022552"/>
    </source>
</evidence>